<feature type="domain" description="BIG2" evidence="1">
    <location>
        <begin position="48"/>
        <end position="132"/>
    </location>
</feature>
<reference evidence="2 3" key="1">
    <citation type="submission" date="2019-07" db="EMBL/GenBank/DDBJ databases">
        <authorList>
            <person name="Kim J.K."/>
            <person name="Cheong H.-M."/>
            <person name="Choi Y."/>
            <person name="Hwang K.J."/>
            <person name="Lee S."/>
            <person name="Choi C."/>
        </authorList>
    </citation>
    <scope>NUCLEOTIDE SEQUENCE [LARGE SCALE GENOMIC DNA]</scope>
    <source>
        <strain evidence="2 3">KS 22</strain>
    </source>
</reference>
<feature type="domain" description="BIG2" evidence="1">
    <location>
        <begin position="140"/>
        <end position="223"/>
    </location>
</feature>
<dbReference type="KEGG" id="cchl:FPL14_20000"/>
<feature type="domain" description="BIG2" evidence="1">
    <location>
        <begin position="504"/>
        <end position="586"/>
    </location>
</feature>
<organism evidence="2 3">
    <name type="scientific">Cohnella cholangitidis</name>
    <dbReference type="NCBI Taxonomy" id="2598458"/>
    <lineage>
        <taxon>Bacteria</taxon>
        <taxon>Bacillati</taxon>
        <taxon>Bacillota</taxon>
        <taxon>Bacilli</taxon>
        <taxon>Bacillales</taxon>
        <taxon>Paenibacillaceae</taxon>
        <taxon>Cohnella</taxon>
    </lineage>
</organism>
<feature type="domain" description="BIG2" evidence="1">
    <location>
        <begin position="323"/>
        <end position="411"/>
    </location>
</feature>
<evidence type="ECO:0000313" key="3">
    <source>
        <dbReference type="Proteomes" id="UP000515679"/>
    </source>
</evidence>
<gene>
    <name evidence="2" type="ORF">FPL14_20000</name>
</gene>
<dbReference type="InterPro" id="IPR003343">
    <property type="entry name" value="Big_2"/>
</dbReference>
<dbReference type="Gene3D" id="2.60.40.1080">
    <property type="match status" value="8"/>
</dbReference>
<dbReference type="SUPFAM" id="SSF49373">
    <property type="entry name" value="Invasin/intimin cell-adhesion fragments"/>
    <property type="match status" value="4"/>
</dbReference>
<dbReference type="AlphaFoldDB" id="A0A7G5C1X3"/>
<feature type="domain" description="BIG2" evidence="1">
    <location>
        <begin position="590"/>
        <end position="670"/>
    </location>
</feature>
<dbReference type="RefSeq" id="WP_182299438.1">
    <property type="nucleotide sequence ID" value="NZ_CP041969.1"/>
</dbReference>
<feature type="domain" description="BIG2" evidence="1">
    <location>
        <begin position="674"/>
        <end position="754"/>
    </location>
</feature>
<accession>A0A7G5C1X3</accession>
<dbReference type="InterPro" id="IPR008964">
    <property type="entry name" value="Invasin/intimin_cell_adhesion"/>
</dbReference>
<protein>
    <recommendedName>
        <fullName evidence="1">BIG2 domain-containing protein</fullName>
    </recommendedName>
</protein>
<sequence>MKMWSKTAKHQAQSSRPSNIYNRILSMVLVVSLMVGAFGAVASAADETVNSVYITPETQTEKLYVDDNSIALNAYANISGISAARNVTEDATWSSTSSSVKVVKGVVTATGAVSSATITAKYKEKSDTFYVTAEYAYDEVKLKISSADASDKMDVNMGSDLVFAASGIKTGVDENITTVSSTQWTTSNSSVATVTAGTVKLLGTGTATITVKSKGKSDSIVLTVKTPYKEIDIRDKDLKALPNGPIEMYVGDEDKSLTAVPTYIDGASGSGNITDDATWTSSSASIVKVSDKGVLTAVGSGSAVITAKRFGVSDSVTVIIRTEYEALKVTPEKAINVTLYGAKVELTATASSGKEPNKPVTSLAEWKIADADQLVAVIEKVGDKVYAVPKGTGTAQITVSYLGLTKTISITVSPTITTVEIEKDSLDVFVDDNATLPTVKGKTVAGDLKDIGKFVEWTSSDNEIVSIEDGKFKALKPGTVTLTATLEGASDSDDITDTIIVNVNKKILTLIPSEETISIVIGRETDLPQVQLIYEDGTEAPISDKITWKSSTPKLLVTSTKLKGLLATTATLTGTYLNQTVKIKVTVEEEFTSFAIEPKKISTTLKRSQTIKVTGTTKSGKKVNLGSRIDWHASSDEHVAIKGASVKGLEEGNGTLKATVQGKSLEIPYTVTAKLTKLSASNTSYKAVIGDQINVELTALYENGKSANVTSQAVWTSSKSAVATVADGRISVKGKGSASIKAVFGGKTVTIRVSAK</sequence>
<dbReference type="SMART" id="SM00635">
    <property type="entry name" value="BID_2"/>
    <property type="match status" value="8"/>
</dbReference>
<evidence type="ECO:0000313" key="2">
    <source>
        <dbReference type="EMBL" id="QMV43207.1"/>
    </source>
</evidence>
<proteinExistence type="predicted"/>
<name>A0A7G5C1X3_9BACL</name>
<dbReference type="EMBL" id="CP041969">
    <property type="protein sequence ID" value="QMV43207.1"/>
    <property type="molecule type" value="Genomic_DNA"/>
</dbReference>
<feature type="domain" description="BIG2" evidence="1">
    <location>
        <begin position="415"/>
        <end position="496"/>
    </location>
</feature>
<dbReference type="Proteomes" id="UP000515679">
    <property type="component" value="Chromosome"/>
</dbReference>
<evidence type="ECO:0000259" key="1">
    <source>
        <dbReference type="SMART" id="SM00635"/>
    </source>
</evidence>
<feature type="domain" description="BIG2" evidence="1">
    <location>
        <begin position="237"/>
        <end position="319"/>
    </location>
</feature>
<keyword evidence="3" id="KW-1185">Reference proteome</keyword>